<dbReference type="InterPro" id="IPR013216">
    <property type="entry name" value="Methyltransf_11"/>
</dbReference>
<dbReference type="Pfam" id="PF08241">
    <property type="entry name" value="Methyltransf_11"/>
    <property type="match status" value="1"/>
</dbReference>
<evidence type="ECO:0000256" key="1">
    <source>
        <dbReference type="SAM" id="MobiDB-lite"/>
    </source>
</evidence>
<dbReference type="Gene3D" id="3.40.50.150">
    <property type="entry name" value="Vaccinia Virus protein VP39"/>
    <property type="match status" value="1"/>
</dbReference>
<protein>
    <submittedName>
        <fullName evidence="3">Class I SAM-dependent methyltransferase</fullName>
    </submittedName>
</protein>
<organism evidence="3 4">
    <name type="scientific">Actinomycetospora termitidis</name>
    <dbReference type="NCBI Taxonomy" id="3053470"/>
    <lineage>
        <taxon>Bacteria</taxon>
        <taxon>Bacillati</taxon>
        <taxon>Actinomycetota</taxon>
        <taxon>Actinomycetes</taxon>
        <taxon>Pseudonocardiales</taxon>
        <taxon>Pseudonocardiaceae</taxon>
        <taxon>Actinomycetospora</taxon>
    </lineage>
</organism>
<dbReference type="InterPro" id="IPR029063">
    <property type="entry name" value="SAM-dependent_MTases_sf"/>
</dbReference>
<gene>
    <name evidence="3" type="ORF">QRT03_19770</name>
</gene>
<dbReference type="PANTHER" id="PTHR43036">
    <property type="entry name" value="OSJNBB0011N17.9 PROTEIN"/>
    <property type="match status" value="1"/>
</dbReference>
<dbReference type="Proteomes" id="UP001231924">
    <property type="component" value="Unassembled WGS sequence"/>
</dbReference>
<dbReference type="CDD" id="cd02440">
    <property type="entry name" value="AdoMet_MTases"/>
    <property type="match status" value="1"/>
</dbReference>
<dbReference type="SUPFAM" id="SSF53335">
    <property type="entry name" value="S-adenosyl-L-methionine-dependent methyltransferases"/>
    <property type="match status" value="1"/>
</dbReference>
<sequence length="220" mass="23609">MPTDASGNITSVADTASRSGSSFSAPGFFDRSDSRDDAVFYRPPRLVQHIDDAAVAAVSAYYDEVGVDGDVLDLMSSWVSHLSTPPRHLTLLGMNAAELAANTWAHERVVHDLNADPRLPFADASFDTVVSTVSVDYLTAPVAVFADVARVLRPGGRFAVTFSNRCFPTKAVRGWLATDDAGHVQIVSDYFRASGAFEEPVAQERPSAGDPVYAVCAARR</sequence>
<evidence type="ECO:0000313" key="3">
    <source>
        <dbReference type="EMBL" id="MDL5158214.1"/>
    </source>
</evidence>
<proteinExistence type="predicted"/>
<dbReference type="GO" id="GO:0008168">
    <property type="term" value="F:methyltransferase activity"/>
    <property type="evidence" value="ECO:0007669"/>
    <property type="project" value="UniProtKB-KW"/>
</dbReference>
<feature type="region of interest" description="Disordered" evidence="1">
    <location>
        <begin position="1"/>
        <end position="21"/>
    </location>
</feature>
<dbReference type="PANTHER" id="PTHR43036:SF2">
    <property type="entry name" value="OS04G0481300 PROTEIN"/>
    <property type="match status" value="1"/>
</dbReference>
<comment type="caution">
    <text evidence="3">The sequence shown here is derived from an EMBL/GenBank/DDBJ whole genome shotgun (WGS) entry which is preliminary data.</text>
</comment>
<keyword evidence="3" id="KW-0489">Methyltransferase</keyword>
<keyword evidence="4" id="KW-1185">Reference proteome</keyword>
<keyword evidence="3" id="KW-0808">Transferase</keyword>
<accession>A0ABT7MC27</accession>
<reference evidence="3 4" key="1">
    <citation type="submission" date="2023-06" db="EMBL/GenBank/DDBJ databases">
        <title>Actinomycetospora Odt1-22.</title>
        <authorList>
            <person name="Supong K."/>
        </authorList>
    </citation>
    <scope>NUCLEOTIDE SEQUENCE [LARGE SCALE GENOMIC DNA]</scope>
    <source>
        <strain evidence="3 4">Odt1-22</strain>
    </source>
</reference>
<dbReference type="GO" id="GO:0032259">
    <property type="term" value="P:methylation"/>
    <property type="evidence" value="ECO:0007669"/>
    <property type="project" value="UniProtKB-KW"/>
</dbReference>
<evidence type="ECO:0000313" key="4">
    <source>
        <dbReference type="Proteomes" id="UP001231924"/>
    </source>
</evidence>
<feature type="domain" description="Methyltransferase type 11" evidence="2">
    <location>
        <begin position="106"/>
        <end position="159"/>
    </location>
</feature>
<evidence type="ECO:0000259" key="2">
    <source>
        <dbReference type="Pfam" id="PF08241"/>
    </source>
</evidence>
<dbReference type="RefSeq" id="WP_286054735.1">
    <property type="nucleotide sequence ID" value="NZ_JASVWF010000004.1"/>
</dbReference>
<name>A0ABT7MC27_9PSEU</name>
<dbReference type="EMBL" id="JASVWF010000004">
    <property type="protein sequence ID" value="MDL5158214.1"/>
    <property type="molecule type" value="Genomic_DNA"/>
</dbReference>